<evidence type="ECO:0000313" key="4">
    <source>
        <dbReference type="EMBL" id="ETW03784.1"/>
    </source>
</evidence>
<name>A0A024UBX9_9STRA</name>
<dbReference type="AlphaFoldDB" id="A0A024UBX9"/>
<protein>
    <recommendedName>
        <fullName evidence="3">DDE Tnp4 domain-containing protein</fullName>
    </recommendedName>
</protein>
<feature type="domain" description="DDE Tnp4" evidence="3">
    <location>
        <begin position="189"/>
        <end position="317"/>
    </location>
</feature>
<proteinExistence type="predicted"/>
<comment type="cofactor">
    <cofactor evidence="1">
        <name>a divalent metal cation</name>
        <dbReference type="ChEBI" id="CHEBI:60240"/>
    </cofactor>
</comment>
<dbReference type="VEuPathDB" id="FungiDB:H310_05150"/>
<dbReference type="Pfam" id="PF13359">
    <property type="entry name" value="DDE_Tnp_4"/>
    <property type="match status" value="1"/>
</dbReference>
<dbReference type="RefSeq" id="XP_008868013.1">
    <property type="nucleotide sequence ID" value="XM_008869791.1"/>
</dbReference>
<dbReference type="GO" id="GO:0046872">
    <property type="term" value="F:metal ion binding"/>
    <property type="evidence" value="ECO:0007669"/>
    <property type="project" value="UniProtKB-KW"/>
</dbReference>
<dbReference type="EMBL" id="KI913959">
    <property type="protein sequence ID" value="ETW03784.1"/>
    <property type="molecule type" value="Genomic_DNA"/>
</dbReference>
<reference evidence="4" key="1">
    <citation type="submission" date="2013-12" db="EMBL/GenBank/DDBJ databases">
        <title>The Genome Sequence of Aphanomyces invadans NJM9701.</title>
        <authorList>
            <consortium name="The Broad Institute Genomics Platform"/>
            <person name="Russ C."/>
            <person name="Tyler B."/>
            <person name="van West P."/>
            <person name="Dieguez-Uribeondo J."/>
            <person name="Young S.K."/>
            <person name="Zeng Q."/>
            <person name="Gargeya S."/>
            <person name="Fitzgerald M."/>
            <person name="Abouelleil A."/>
            <person name="Alvarado L."/>
            <person name="Chapman S.B."/>
            <person name="Gainer-Dewar J."/>
            <person name="Goldberg J."/>
            <person name="Griggs A."/>
            <person name="Gujja S."/>
            <person name="Hansen M."/>
            <person name="Howarth C."/>
            <person name="Imamovic A."/>
            <person name="Ireland A."/>
            <person name="Larimer J."/>
            <person name="McCowan C."/>
            <person name="Murphy C."/>
            <person name="Pearson M."/>
            <person name="Poon T.W."/>
            <person name="Priest M."/>
            <person name="Roberts A."/>
            <person name="Saif S."/>
            <person name="Shea T."/>
            <person name="Sykes S."/>
            <person name="Wortman J."/>
            <person name="Nusbaum C."/>
            <person name="Birren B."/>
        </authorList>
    </citation>
    <scope>NUCLEOTIDE SEQUENCE [LARGE SCALE GENOMIC DNA]</scope>
    <source>
        <strain evidence="4">NJM9701</strain>
    </source>
</reference>
<evidence type="ECO:0000256" key="2">
    <source>
        <dbReference type="ARBA" id="ARBA00022723"/>
    </source>
</evidence>
<dbReference type="OrthoDB" id="164601at2759"/>
<keyword evidence="2" id="KW-0479">Metal-binding</keyword>
<evidence type="ECO:0000256" key="1">
    <source>
        <dbReference type="ARBA" id="ARBA00001968"/>
    </source>
</evidence>
<dbReference type="eggNOG" id="ENOG502RYHR">
    <property type="taxonomic scope" value="Eukaryota"/>
</dbReference>
<accession>A0A024UBX9</accession>
<dbReference type="GeneID" id="20082200"/>
<evidence type="ECO:0000259" key="3">
    <source>
        <dbReference type="Pfam" id="PF13359"/>
    </source>
</evidence>
<dbReference type="InterPro" id="IPR027806">
    <property type="entry name" value="HARBI1_dom"/>
</dbReference>
<organism evidence="4">
    <name type="scientific">Aphanomyces invadans</name>
    <dbReference type="NCBI Taxonomy" id="157072"/>
    <lineage>
        <taxon>Eukaryota</taxon>
        <taxon>Sar</taxon>
        <taxon>Stramenopiles</taxon>
        <taxon>Oomycota</taxon>
        <taxon>Saprolegniomycetes</taxon>
        <taxon>Saprolegniales</taxon>
        <taxon>Verrucalvaceae</taxon>
        <taxon>Aphanomyces</taxon>
    </lineage>
</organism>
<gene>
    <name evidence="4" type="ORF">H310_05150</name>
</gene>
<sequence>MVLNITSMLERLHMQSVSDQLFLEESLGDYGDAVDEENDTVTYSNPVIDNVIEESGAEGFRTLTNFNPMEFEIVWSVVETELQARWNDSRGRKSKTTPKNALFITLVIMKYYQTWEKHALDFDNKAPTLEKIVLRVVEVVSPLIYNYFVVMPTMEQIHVSGHPFANYPYAKYATDVKFQPSHRPAGGFGEQKHYFSGKHKLYGLKIEASFSPQGKLVDMSNHEPGSVSDLTTFRKRHDTHVANLTKTPSEATINDNGELHQTSPNVWAVLVGKNYVGLTESVRAVHPKKRPIHGALDCLDPGRNAAVSADRAIVENFSAGTFVWGTKIFDGIQRLNFALTNFHVGLMPLREDDRHHYRSVLARYARMAEEKIT</sequence>